<dbReference type="PROSITE" id="PS50949">
    <property type="entry name" value="HTH_GNTR"/>
    <property type="match status" value="1"/>
</dbReference>
<keyword evidence="1" id="KW-0805">Transcription regulation</keyword>
<dbReference type="GO" id="GO:0003677">
    <property type="term" value="F:DNA binding"/>
    <property type="evidence" value="ECO:0007669"/>
    <property type="project" value="UniProtKB-KW"/>
</dbReference>
<dbReference type="InterPro" id="IPR011711">
    <property type="entry name" value="GntR_C"/>
</dbReference>
<accession>A0A1Y2L2W3</accession>
<organism evidence="5 6">
    <name type="scientific">Thalassospira mesophila</name>
    <dbReference type="NCBI Taxonomy" id="1293891"/>
    <lineage>
        <taxon>Bacteria</taxon>
        <taxon>Pseudomonadati</taxon>
        <taxon>Pseudomonadota</taxon>
        <taxon>Alphaproteobacteria</taxon>
        <taxon>Rhodospirillales</taxon>
        <taxon>Thalassospiraceae</taxon>
        <taxon>Thalassospira</taxon>
    </lineage>
</organism>
<proteinExistence type="predicted"/>
<keyword evidence="2" id="KW-0238">DNA-binding</keyword>
<comment type="caution">
    <text evidence="5">The sequence shown here is derived from an EMBL/GenBank/DDBJ whole genome shotgun (WGS) entry which is preliminary data.</text>
</comment>
<keyword evidence="3" id="KW-0804">Transcription</keyword>
<dbReference type="PANTHER" id="PTHR43537:SF51">
    <property type="entry name" value="HTH-TYPE TRANSCRIPTIONAL REGULATOR LGOR-RELATED"/>
    <property type="match status" value="1"/>
</dbReference>
<dbReference type="STRING" id="1293891.TMES_07840"/>
<sequence length="225" mass="24877">MTQNESAPERAARDIRNLIKNRALQTGDSLPSQRILARDLGISRASLREALATLEAFGQIRVQAGKGVFITDPQDGTPRDARSARHAAQVYQFRLAIEPYVAGLAAQARTNAHLSTLKDSIEKMRQAFVDDNLFQAGKADTAFHNILLQAADNPLFAKAMHPTAQSIHENQMLPFANAAAIQAPLQEHEQVLRFVRERNPSRARDAMHFHVLSAATRANVAFLRP</sequence>
<dbReference type="InterPro" id="IPR036390">
    <property type="entry name" value="WH_DNA-bd_sf"/>
</dbReference>
<evidence type="ECO:0000256" key="2">
    <source>
        <dbReference type="ARBA" id="ARBA00023125"/>
    </source>
</evidence>
<dbReference type="CDD" id="cd07377">
    <property type="entry name" value="WHTH_GntR"/>
    <property type="match status" value="1"/>
</dbReference>
<dbReference type="Proteomes" id="UP000193391">
    <property type="component" value="Unassembled WGS sequence"/>
</dbReference>
<dbReference type="AlphaFoldDB" id="A0A1Y2L2W3"/>
<dbReference type="PRINTS" id="PR00035">
    <property type="entry name" value="HTHGNTR"/>
</dbReference>
<dbReference type="RefSeq" id="WP_085581122.1">
    <property type="nucleotide sequence ID" value="NZ_JFKA01000002.1"/>
</dbReference>
<evidence type="ECO:0000313" key="5">
    <source>
        <dbReference type="EMBL" id="OSQ39828.1"/>
    </source>
</evidence>
<gene>
    <name evidence="5" type="ORF">TMES_07840</name>
</gene>
<dbReference type="InterPro" id="IPR000524">
    <property type="entry name" value="Tscrpt_reg_HTH_GntR"/>
</dbReference>
<name>A0A1Y2L2W3_9PROT</name>
<dbReference type="EMBL" id="JFKA01000002">
    <property type="protein sequence ID" value="OSQ39828.1"/>
    <property type="molecule type" value="Genomic_DNA"/>
</dbReference>
<reference evidence="5 6" key="1">
    <citation type="submission" date="2014-03" db="EMBL/GenBank/DDBJ databases">
        <title>The draft genome sequence of Thalassospira mesophila JCM 18969.</title>
        <authorList>
            <person name="Lai Q."/>
            <person name="Shao Z."/>
        </authorList>
    </citation>
    <scope>NUCLEOTIDE SEQUENCE [LARGE SCALE GENOMIC DNA]</scope>
    <source>
        <strain evidence="5 6">JCM 18969</strain>
    </source>
</reference>
<dbReference type="InterPro" id="IPR036388">
    <property type="entry name" value="WH-like_DNA-bd_sf"/>
</dbReference>
<dbReference type="SUPFAM" id="SSF46785">
    <property type="entry name" value="Winged helix' DNA-binding domain"/>
    <property type="match status" value="1"/>
</dbReference>
<dbReference type="SMART" id="SM00895">
    <property type="entry name" value="FCD"/>
    <property type="match status" value="1"/>
</dbReference>
<dbReference type="InterPro" id="IPR008920">
    <property type="entry name" value="TF_FadR/GntR_C"/>
</dbReference>
<feature type="domain" description="HTH gntR-type" evidence="4">
    <location>
        <begin position="5"/>
        <end position="73"/>
    </location>
</feature>
<protein>
    <submittedName>
        <fullName evidence="5">GntR family transcriptional regulator</fullName>
    </submittedName>
</protein>
<evidence type="ECO:0000256" key="3">
    <source>
        <dbReference type="ARBA" id="ARBA00023163"/>
    </source>
</evidence>
<dbReference type="OrthoDB" id="9028214at2"/>
<evidence type="ECO:0000313" key="6">
    <source>
        <dbReference type="Proteomes" id="UP000193391"/>
    </source>
</evidence>
<dbReference type="Gene3D" id="1.20.120.530">
    <property type="entry name" value="GntR ligand-binding domain-like"/>
    <property type="match status" value="1"/>
</dbReference>
<keyword evidence="6" id="KW-1185">Reference proteome</keyword>
<dbReference type="Gene3D" id="1.10.10.10">
    <property type="entry name" value="Winged helix-like DNA-binding domain superfamily/Winged helix DNA-binding domain"/>
    <property type="match status" value="1"/>
</dbReference>
<dbReference type="SUPFAM" id="SSF48008">
    <property type="entry name" value="GntR ligand-binding domain-like"/>
    <property type="match status" value="1"/>
</dbReference>
<evidence type="ECO:0000259" key="4">
    <source>
        <dbReference type="PROSITE" id="PS50949"/>
    </source>
</evidence>
<dbReference type="PANTHER" id="PTHR43537">
    <property type="entry name" value="TRANSCRIPTIONAL REGULATOR, GNTR FAMILY"/>
    <property type="match status" value="1"/>
</dbReference>
<dbReference type="SMART" id="SM00345">
    <property type="entry name" value="HTH_GNTR"/>
    <property type="match status" value="1"/>
</dbReference>
<dbReference type="GO" id="GO:0003700">
    <property type="term" value="F:DNA-binding transcription factor activity"/>
    <property type="evidence" value="ECO:0007669"/>
    <property type="project" value="InterPro"/>
</dbReference>
<evidence type="ECO:0000256" key="1">
    <source>
        <dbReference type="ARBA" id="ARBA00023015"/>
    </source>
</evidence>
<dbReference type="Pfam" id="PF07729">
    <property type="entry name" value="FCD"/>
    <property type="match status" value="1"/>
</dbReference>
<dbReference type="Pfam" id="PF00392">
    <property type="entry name" value="GntR"/>
    <property type="match status" value="1"/>
</dbReference>